<evidence type="ECO:0000256" key="8">
    <source>
        <dbReference type="SAM" id="Phobius"/>
    </source>
</evidence>
<dbReference type="GO" id="GO:0046872">
    <property type="term" value="F:metal ion binding"/>
    <property type="evidence" value="ECO:0007669"/>
    <property type="project" value="UniProtKB-KW"/>
</dbReference>
<dbReference type="Pfam" id="PF03006">
    <property type="entry name" value="HlyIII"/>
    <property type="match status" value="1"/>
</dbReference>
<comment type="subcellular location">
    <subcellularLocation>
        <location evidence="1">Cell membrane</location>
        <topology evidence="1">Multi-pass membrane protein</topology>
    </subcellularLocation>
</comment>
<feature type="binding site" evidence="7">
    <location>
        <position position="72"/>
    </location>
    <ligand>
        <name>Zn(2+)</name>
        <dbReference type="ChEBI" id="CHEBI:29105"/>
    </ligand>
</feature>
<dbReference type="InterPro" id="IPR004254">
    <property type="entry name" value="AdipoR/HlyIII-related"/>
</dbReference>
<dbReference type="EMBL" id="VAUV01000006">
    <property type="protein sequence ID" value="TLD71117.1"/>
    <property type="molecule type" value="Genomic_DNA"/>
</dbReference>
<keyword evidence="6 8" id="KW-0472">Membrane</keyword>
<reference evidence="9 10" key="1">
    <citation type="submission" date="2019-05" db="EMBL/GenBank/DDBJ databases">
        <title>Verrucobacter flavum gen. nov., sp. nov. a new member of the family Verrucomicrobiaceae.</title>
        <authorList>
            <person name="Szuroczki S."/>
            <person name="Abbaszade G."/>
            <person name="Szabo A."/>
            <person name="Felfoldi T."/>
            <person name="Schumann P."/>
            <person name="Boka K."/>
            <person name="Keki Z."/>
            <person name="Toumi M."/>
            <person name="Toth E."/>
        </authorList>
    </citation>
    <scope>NUCLEOTIDE SEQUENCE [LARGE SCALE GENOMIC DNA]</scope>
    <source>
        <strain evidence="9 10">MG-N-17</strain>
    </source>
</reference>
<keyword evidence="4 8" id="KW-0812">Transmembrane</keyword>
<feature type="transmembrane region" description="Helical" evidence="8">
    <location>
        <begin position="203"/>
        <end position="220"/>
    </location>
</feature>
<feature type="binding site" evidence="7">
    <location>
        <position position="198"/>
    </location>
    <ligand>
        <name>Zn(2+)</name>
        <dbReference type="ChEBI" id="CHEBI:29105"/>
    </ligand>
</feature>
<comment type="caution">
    <text evidence="9">The sequence shown here is derived from an EMBL/GenBank/DDBJ whole genome shotgun (WGS) entry which is preliminary data.</text>
</comment>
<dbReference type="NCBIfam" id="TIGR01065">
    <property type="entry name" value="hlyIII"/>
    <property type="match status" value="1"/>
</dbReference>
<accession>A0A5R8KFQ3</accession>
<feature type="transmembrane region" description="Helical" evidence="8">
    <location>
        <begin position="86"/>
        <end position="105"/>
    </location>
</feature>
<feature type="transmembrane region" description="Helical" evidence="8">
    <location>
        <begin position="111"/>
        <end position="129"/>
    </location>
</feature>
<evidence type="ECO:0000256" key="6">
    <source>
        <dbReference type="ARBA" id="ARBA00023136"/>
    </source>
</evidence>
<dbReference type="Proteomes" id="UP000306196">
    <property type="component" value="Unassembled WGS sequence"/>
</dbReference>
<proteinExistence type="inferred from homology"/>
<feature type="transmembrane region" description="Helical" evidence="8">
    <location>
        <begin position="172"/>
        <end position="191"/>
    </location>
</feature>
<evidence type="ECO:0000313" key="10">
    <source>
        <dbReference type="Proteomes" id="UP000306196"/>
    </source>
</evidence>
<keyword evidence="10" id="KW-1185">Reference proteome</keyword>
<dbReference type="PANTHER" id="PTHR20855:SF3">
    <property type="entry name" value="LD03007P"/>
    <property type="match status" value="1"/>
</dbReference>
<gene>
    <name evidence="9" type="ORF">FEM03_09390</name>
</gene>
<comment type="similarity">
    <text evidence="2">Belongs to the UPF0073 (Hly-III) family.</text>
</comment>
<keyword evidence="3" id="KW-1003">Cell membrane</keyword>
<dbReference type="GO" id="GO:0140911">
    <property type="term" value="F:pore-forming activity"/>
    <property type="evidence" value="ECO:0007669"/>
    <property type="project" value="InterPro"/>
</dbReference>
<dbReference type="OrthoDB" id="9813689at2"/>
<dbReference type="AlphaFoldDB" id="A0A5R8KFQ3"/>
<dbReference type="GO" id="GO:0005886">
    <property type="term" value="C:plasma membrane"/>
    <property type="evidence" value="ECO:0007669"/>
    <property type="project" value="UniProtKB-SubCell"/>
</dbReference>
<keyword evidence="5 8" id="KW-1133">Transmembrane helix</keyword>
<feature type="transmembrane region" description="Helical" evidence="8">
    <location>
        <begin position="141"/>
        <end position="160"/>
    </location>
</feature>
<feature type="transmembrane region" description="Helical" evidence="8">
    <location>
        <begin position="54"/>
        <end position="74"/>
    </location>
</feature>
<dbReference type="RefSeq" id="WP_138085945.1">
    <property type="nucleotide sequence ID" value="NZ_VAUV01000006.1"/>
</dbReference>
<keyword evidence="7" id="KW-0479">Metal-binding</keyword>
<dbReference type="InterPro" id="IPR005744">
    <property type="entry name" value="Hy-lIII"/>
</dbReference>
<feature type="binding site" evidence="7">
    <location>
        <position position="202"/>
    </location>
    <ligand>
        <name>Zn(2+)</name>
        <dbReference type="ChEBI" id="CHEBI:29105"/>
    </ligand>
</feature>
<evidence type="ECO:0000256" key="1">
    <source>
        <dbReference type="ARBA" id="ARBA00004651"/>
    </source>
</evidence>
<evidence type="ECO:0000256" key="2">
    <source>
        <dbReference type="ARBA" id="ARBA00008488"/>
    </source>
</evidence>
<organism evidence="9 10">
    <name type="scientific">Phragmitibacter flavus</name>
    <dbReference type="NCBI Taxonomy" id="2576071"/>
    <lineage>
        <taxon>Bacteria</taxon>
        <taxon>Pseudomonadati</taxon>
        <taxon>Verrucomicrobiota</taxon>
        <taxon>Verrucomicrobiia</taxon>
        <taxon>Verrucomicrobiales</taxon>
        <taxon>Verrucomicrobiaceae</taxon>
        <taxon>Phragmitibacter</taxon>
    </lineage>
</organism>
<feature type="transmembrane region" description="Helical" evidence="8">
    <location>
        <begin position="21"/>
        <end position="42"/>
    </location>
</feature>
<name>A0A5R8KFQ3_9BACT</name>
<evidence type="ECO:0000256" key="7">
    <source>
        <dbReference type="PIRSR" id="PIRSR604254-1"/>
    </source>
</evidence>
<keyword evidence="7" id="KW-0862">Zinc</keyword>
<evidence type="ECO:0000256" key="4">
    <source>
        <dbReference type="ARBA" id="ARBA00022692"/>
    </source>
</evidence>
<evidence type="ECO:0000256" key="3">
    <source>
        <dbReference type="ARBA" id="ARBA00022475"/>
    </source>
</evidence>
<evidence type="ECO:0000256" key="5">
    <source>
        <dbReference type="ARBA" id="ARBA00022989"/>
    </source>
</evidence>
<dbReference type="PANTHER" id="PTHR20855">
    <property type="entry name" value="ADIPOR/PROGESTIN RECEPTOR-RELATED"/>
    <property type="match status" value="1"/>
</dbReference>
<evidence type="ECO:0000313" key="9">
    <source>
        <dbReference type="EMBL" id="TLD71117.1"/>
    </source>
</evidence>
<protein>
    <submittedName>
        <fullName evidence="9">Hemolysin III family protein</fullName>
    </submittedName>
</protein>
<sequence>MNPPVVSERSLLCQSHREEMASMLTHALGVVLSVVALIGMLITSGGDFLKSISAAVFGGSLILLYGFSTLYHLYTDARRKQLFQTLDHVCIYLLIAATYTPISIITLRGPWGWTLFSLVWTMAIVGLVIKTKNVLPGRKKNHWLSTVLYLAMGWLALIAIGPVVRAMPPAGLAWLVGGGLSYTFGVIFYSWRSLPYHHAIWHLFVLGGSACHVIAIWLYVLR</sequence>